<evidence type="ECO:0000313" key="11">
    <source>
        <dbReference type="EMBL" id="CAF1083056.1"/>
    </source>
</evidence>
<feature type="disulfide bond" evidence="6">
    <location>
        <begin position="1461"/>
        <end position="1479"/>
    </location>
</feature>
<feature type="compositionally biased region" description="Low complexity" evidence="7">
    <location>
        <begin position="2478"/>
        <end position="2558"/>
    </location>
</feature>
<feature type="disulfide bond" evidence="6">
    <location>
        <begin position="1600"/>
        <end position="1615"/>
    </location>
</feature>
<dbReference type="Gene3D" id="2.10.25.10">
    <property type="entry name" value="Laminin"/>
    <property type="match status" value="5"/>
</dbReference>
<evidence type="ECO:0000256" key="8">
    <source>
        <dbReference type="SAM" id="SignalP"/>
    </source>
</evidence>
<dbReference type="InterPro" id="IPR026588">
    <property type="entry name" value="Choice_anch_A"/>
</dbReference>
<feature type="region of interest" description="Disordered" evidence="7">
    <location>
        <begin position="2888"/>
        <end position="3101"/>
    </location>
</feature>
<dbReference type="SUPFAM" id="SSF49785">
    <property type="entry name" value="Galactose-binding domain-like"/>
    <property type="match status" value="1"/>
</dbReference>
<feature type="compositionally biased region" description="Polar residues" evidence="7">
    <location>
        <begin position="1965"/>
        <end position="1978"/>
    </location>
</feature>
<feature type="disulfide bond" evidence="6">
    <location>
        <begin position="1561"/>
        <end position="1576"/>
    </location>
</feature>
<feature type="domain" description="EGF-like" evidence="9">
    <location>
        <begin position="117"/>
        <end position="148"/>
    </location>
</feature>
<feature type="domain" description="VWFD" evidence="10">
    <location>
        <begin position="1045"/>
        <end position="1215"/>
    </location>
</feature>
<proteinExistence type="predicted"/>
<feature type="disulfide bond" evidence="5">
    <location>
        <begin position="138"/>
        <end position="147"/>
    </location>
</feature>
<evidence type="ECO:0000256" key="4">
    <source>
        <dbReference type="ARBA" id="ARBA00023180"/>
    </source>
</evidence>
<dbReference type="SUPFAM" id="SSF57424">
    <property type="entry name" value="LDL receptor-like module"/>
    <property type="match status" value="5"/>
</dbReference>
<dbReference type="InterPro" id="IPR050780">
    <property type="entry name" value="Mucin_vWF_Thrombospondin_sf"/>
</dbReference>
<dbReference type="CDD" id="cd00112">
    <property type="entry name" value="LDLa"/>
    <property type="match status" value="7"/>
</dbReference>
<dbReference type="InterPro" id="IPR002919">
    <property type="entry name" value="TIL_dom"/>
</dbReference>
<dbReference type="PROSITE" id="PS00022">
    <property type="entry name" value="EGF_1"/>
    <property type="match status" value="1"/>
</dbReference>
<evidence type="ECO:0000256" key="6">
    <source>
        <dbReference type="PROSITE-ProRule" id="PRU00124"/>
    </source>
</evidence>
<feature type="region of interest" description="Disordered" evidence="7">
    <location>
        <begin position="2478"/>
        <end position="2577"/>
    </location>
</feature>
<keyword evidence="3 5" id="KW-1015">Disulfide bond</keyword>
<dbReference type="Gene3D" id="2.60.120.260">
    <property type="entry name" value="Galactose-binding domain-like"/>
    <property type="match status" value="1"/>
</dbReference>
<dbReference type="Pfam" id="PF00094">
    <property type="entry name" value="VWD"/>
    <property type="match status" value="3"/>
</dbReference>
<evidence type="ECO:0000256" key="1">
    <source>
        <dbReference type="ARBA" id="ARBA00022737"/>
    </source>
</evidence>
<dbReference type="SMART" id="SM00192">
    <property type="entry name" value="LDLa"/>
    <property type="match status" value="8"/>
</dbReference>
<feature type="compositionally biased region" description="Low complexity" evidence="7">
    <location>
        <begin position="2948"/>
        <end position="3101"/>
    </location>
</feature>
<feature type="domain" description="VWFD" evidence="10">
    <location>
        <begin position="221"/>
        <end position="388"/>
    </location>
</feature>
<dbReference type="GO" id="GO:0007155">
    <property type="term" value="P:cell adhesion"/>
    <property type="evidence" value="ECO:0007669"/>
    <property type="project" value="UniProtKB-KW"/>
</dbReference>
<evidence type="ECO:0000259" key="10">
    <source>
        <dbReference type="PROSITE" id="PS51233"/>
    </source>
</evidence>
<evidence type="ECO:0000259" key="9">
    <source>
        <dbReference type="PROSITE" id="PS50026"/>
    </source>
</evidence>
<comment type="caution">
    <text evidence="5">Lacks conserved residue(s) required for the propagation of feature annotation.</text>
</comment>
<feature type="disulfide bond" evidence="6">
    <location>
        <begin position="1624"/>
        <end position="1642"/>
    </location>
</feature>
<sequence length="3101" mass="331734">MFTYSSLFSALLFSAHLAIFLVTAQSSGTNICSSTATETKNDTCPDGATFDIMAEYEKAASLWRIDFTALRNVYGLKDADEVMRYVKSQSVQNGQCPYQRQISKDVCCKGWTGASCNVAVCTVPCKNGQCIKPDQCLCNSGYAGEGCQYQQNDPRLVLCYRTPNCNGPSRISNTTVTAGYCCGSQSGVAIGSADGSCSMCNITNEEIANAASHIQHSLTYATCLLWGRDHFRTFDGYTYDFLGSCQYKLSGASSWTVVLQSINCDQWTTCKKALSISFGGYSITATGKSVVVNNVALNDSQGYVNGPLTIERRSGDYTYLRYSDGVRLKWDNAMSIAVTVEQTYMKQVTGLCGTYTNNHDDDLLLPDGSLSASPTNFANEWRTDSGCAASPIPTDPCTASLRDAAEDACGSIISPYDSFKVCNRVLNTTAIYETCKRDYCTAAKSGKTAQDQAVCAALETLGRDCEDNYMHIDWRTADRCPKTCENARIYTECATSCPATCQNHQQQFTDSVDCKKDCSPGCVCPTGSVIDVGRNGTCTKVQQCSCRAQGTYHPAGTSIKVDCNECVCTAGSWVCTKKFCSRTCSILGTNNIHTFDGKSYSVRGNCEYILVEESNPVIGLYVAMTNAYTSTSNYKDLTVKCNQTYVYIKDKSVQINGEVRAILPYKNDQVTVKRETTVFYSVTCRGAEIQFDGIRAYIRLDPLHVNNTRGLCGTFDFNRDNDFSTRAQIVDTNIQTFVDEYKTNSACTTPSQDNPCTVNGNLQSSAQNTCAVLKSSLFQACASKVDPSAFFQSCQHDLCSDQNSHFQNVFLCAAVAAYARECRLANIVINWMADPDLQRTCQDAQYGQCSGGAAYSDCAPKCGQTCYQVASVNQSCYERECVAGCSCPSQSYLDVSVSDKPQCVPQSGCSCYDSETNTYVKAGQAVVRSCGNCTCTNGKWDCGSKSCESTTSCPETQVYSYNASSCVKTCDNMKTWRDCGITYEGCTCPTGKVLSQDMKTCVDIKSCPCRFAGRIYGPQQVVKSGCKECKCSAATWTCTEQKCGATCSASGDPHYESFDGYRYSYQGNCKYLLTQTKDLSFRVITENVQCGTSGVTCAKNILIKCKGLSISLMRGRDPIVGDTEVTDLELGHRVFGDVSLMKSGLFVFVNCSDIVIKWDEKTRIYVTLPYYLKGQTAGLCGDSDNDPTDDLNTASGVPGTVGEMADSWKVEQTCTPGPTPVVDPSAPCAGFETRSNWATKECATILDRSDSNPFLPCIEKLDSTVVEDYHRNCLYDACHCDTGGDCECLCTSLSTFAQKCQSINVPVKWRTQDRCPMQCENGRIYMACGPICQSTCRDIYLQDNYNCVESGCQEGCFCPEGQVMDETGTCVEPSACPCIDNNIPYPVGTTLIRNCDQCVCMNGTFRCNPLPNCTPKCSRNEYTCNSTSVCIPLSHVCDKIPDCEDESDEFNCQCAPNDFICKNGQCINATKRCDYFPHCRDGSDELDCNETIPCYGFRCENGKCIDKSWVCDGLPDCSKNGIFDNSDERHCNQSECDVESGRAFRCNDNPMSKCLPVSQRCDGHDDCGDGSDEKNCTCMCTNQKFACATICQCISTEEVCDGKPQCQDGSDEKKCTCNANEYTCNGGKCINSTKLCDGVMDCPKNDDETHPSCITTTTPLPTTGQSSTSAGSTAASTPGATTPACATYLCLVSGVQQCVPEEEICDGEKYCSDGSDENPQLFPKNPRCQTHSTPPPCTQFVCDASPTNPLGKCVNDTRVCDHYPDCMDKSDEDATRCNYTTTPSPATTTGPPEVCTNASSTYRAFTFTSSYVYTVSSPQLANFSENPEISTAHPLTIQKQNIVEFIITFPSPYQIMEIQLTSNNQLQQLYARTSPSNPQITGTITPTSNETVTYIITTIPPSTEPTTQLSLIIQGSKLYSTDITSVLITACTGTSGTPTYTTVTSHSTQTTAYRCNDKMGLQSRDIPSSDISVSSQKNPSDDVDAVRMDNPTIWTAASNDASPNVQIRFSQNAAKTLSGFQIRGEVAEIYITYDTLTTKNIPYSENPIRRTVSSSMTISEEYFVQPLIDIVRIQFTFNRALTNTALSAQLELLGCAEGTTIYSTTPGTIPTGSAVPTTPYVCIPENVLAANAVNTYGVTVSYNNRDVTNLVMENGQGLDIVDGGSIIISFPDERSISSVAFLSDSNVKSYSVYYIKSDGNEYILESDQDTLTTEFNQIKTKQIRLVLRTKTKPGLSCSIRLAVDICGQQGTATSTEFQTTTERFVSSSTLSYMTTGSEETTEETEIVETESPVETTASTLTPSVPSTTASTTFTATSGTISYPSSTTQATATTGTHICTLEEGMNNPQEVLDYTINGNHSPQTPNISPTGSGVTFTSKTAEIAIDFAPSITPIVVSLSIANTSIANVNAVTVLIIPTDNSGTVTLESHANDTVVTGFPKTPLSAGSTLLITFSTYDGQPPRRVTLSLIACFYPPPPATTTSQTAGTTATQATSATGPTQGTPGTPGTGATEGTPGTGASTQTPGTAATQGTPGTAPTSGTGATEGTQSTAGTGTTQPTSISQSTLQTTGKTNATTGVPSISTTAVTQTTTPTCVSSSYFSFLSEYNAITIGDFSSSSDVNSRTLVCGNLLRGATFGDKLDQNSFNPLIYTLEINGSVLSQNTIRALAGSVAVGPYPSNRVSQVQGDKMKYTVDGRSVEVNQGNKNATVRIDITLPQRCADISSRMIALSQLLSQLIPNNNVTAPSPSQDGPFFLNVANVDSSGFAIFNVSANTIFGPTVQRIDTNISNNNVKFILINVYGKSINWQKGDLTGTWFQPYQPSITKTLWNFPDAETLNFGPNIRGAVLGPKATVTTNSNIDGAVAVYSIKQVGEIHYPLLVTPDCITPPSTATYTSLTTQTTTGTKPTEGTRRTEPTEGTRGTKPTEGTRGTEPTEGTRSTKATEGTPGTGVSTQTPATTATQGTPGTRPTTGTGATRGTEPTEGTRGTKPTEGTRGTEPTEGTRSTKATQGTPGTGVSTQTPSTTATQGTPGTAPTSGTGATEGTQGTTGTGATQGTTGTGATEGTPGTGASTQTPGTAATQGTPGTAPTSGTGATEGTQGT</sequence>
<feature type="region of interest" description="Disordered" evidence="7">
    <location>
        <begin position="1656"/>
        <end position="1677"/>
    </location>
</feature>
<feature type="disulfide bond" evidence="6">
    <location>
        <begin position="1454"/>
        <end position="1466"/>
    </location>
</feature>
<feature type="domain" description="VWFD" evidence="10">
    <location>
        <begin position="582"/>
        <end position="748"/>
    </location>
</feature>
<feature type="region of interest" description="Disordered" evidence="7">
    <location>
        <begin position="2271"/>
        <end position="2309"/>
    </location>
</feature>
<evidence type="ECO:0000313" key="12">
    <source>
        <dbReference type="Proteomes" id="UP000663828"/>
    </source>
</evidence>
<dbReference type="InterPro" id="IPR036055">
    <property type="entry name" value="LDL_receptor-like_sf"/>
</dbReference>
<evidence type="ECO:0000256" key="3">
    <source>
        <dbReference type="ARBA" id="ARBA00023157"/>
    </source>
</evidence>
<dbReference type="InterPro" id="IPR023415">
    <property type="entry name" value="LDLR_class-A_CS"/>
</dbReference>
<dbReference type="PRINTS" id="PR00261">
    <property type="entry name" value="LDLRECEPTOR"/>
</dbReference>
<keyword evidence="1" id="KW-0677">Repeat</keyword>
<evidence type="ECO:0008006" key="13">
    <source>
        <dbReference type="Google" id="ProtNLM"/>
    </source>
</evidence>
<dbReference type="SMART" id="SM00181">
    <property type="entry name" value="EGF"/>
    <property type="match status" value="3"/>
</dbReference>
<accession>A0A814MVE8</accession>
<dbReference type="PROSITE" id="PS01209">
    <property type="entry name" value="LDLRA_1"/>
    <property type="match status" value="2"/>
</dbReference>
<dbReference type="SMART" id="SM00215">
    <property type="entry name" value="VWC_out"/>
    <property type="match status" value="2"/>
</dbReference>
<dbReference type="PANTHER" id="PTHR11339">
    <property type="entry name" value="EXTRACELLULAR MATRIX GLYCOPROTEIN RELATED"/>
    <property type="match status" value="1"/>
</dbReference>
<dbReference type="PROSITE" id="PS50026">
    <property type="entry name" value="EGF_3"/>
    <property type="match status" value="1"/>
</dbReference>
<reference evidence="11" key="1">
    <citation type="submission" date="2021-02" db="EMBL/GenBank/DDBJ databases">
        <authorList>
            <person name="Nowell W R."/>
        </authorList>
    </citation>
    <scope>NUCLEOTIDE SEQUENCE</scope>
</reference>
<evidence type="ECO:0000256" key="2">
    <source>
        <dbReference type="ARBA" id="ARBA00022889"/>
    </source>
</evidence>
<feature type="non-terminal residue" evidence="11">
    <location>
        <position position="3101"/>
    </location>
</feature>
<feature type="compositionally biased region" description="Low complexity" evidence="7">
    <location>
        <begin position="2917"/>
        <end position="2939"/>
    </location>
</feature>
<dbReference type="InterPro" id="IPR001007">
    <property type="entry name" value="VWF_dom"/>
</dbReference>
<dbReference type="CDD" id="cd19941">
    <property type="entry name" value="TIL"/>
    <property type="match status" value="4"/>
</dbReference>
<feature type="chain" id="PRO_5032984456" description="SCO-spondin" evidence="8">
    <location>
        <begin position="27"/>
        <end position="3101"/>
    </location>
</feature>
<protein>
    <recommendedName>
        <fullName evidence="13">SCO-spondin</fullName>
    </recommendedName>
</protein>
<keyword evidence="12" id="KW-1185">Reference proteome</keyword>
<feature type="compositionally biased region" description="Acidic residues" evidence="7">
    <location>
        <begin position="2279"/>
        <end position="2288"/>
    </location>
</feature>
<feature type="disulfide bond" evidence="6">
    <location>
        <begin position="1437"/>
        <end position="1452"/>
    </location>
</feature>
<dbReference type="SUPFAM" id="SSF57567">
    <property type="entry name" value="Serine protease inhibitors"/>
    <property type="match status" value="3"/>
</dbReference>
<evidence type="ECO:0000256" key="5">
    <source>
        <dbReference type="PROSITE-ProRule" id="PRU00076"/>
    </source>
</evidence>
<dbReference type="Pfam" id="PF23244">
    <property type="entry name" value="VWF"/>
    <property type="match status" value="1"/>
</dbReference>
<dbReference type="InterPro" id="IPR002172">
    <property type="entry name" value="LDrepeatLR_classA_rpt"/>
</dbReference>
<dbReference type="Proteomes" id="UP000663828">
    <property type="component" value="Unassembled WGS sequence"/>
</dbReference>
<feature type="compositionally biased region" description="Low complexity" evidence="7">
    <location>
        <begin position="2289"/>
        <end position="2309"/>
    </location>
</feature>
<dbReference type="Gene3D" id="2.40.128.620">
    <property type="match status" value="1"/>
</dbReference>
<dbReference type="InterPro" id="IPR000742">
    <property type="entry name" value="EGF"/>
</dbReference>
<feature type="disulfide bond" evidence="6">
    <location>
        <begin position="1473"/>
        <end position="1488"/>
    </location>
</feature>
<dbReference type="PROSITE" id="PS51233">
    <property type="entry name" value="VWFD"/>
    <property type="match status" value="3"/>
</dbReference>
<dbReference type="EMBL" id="CAJNOR010001136">
    <property type="protein sequence ID" value="CAF1083056.1"/>
    <property type="molecule type" value="Genomic_DNA"/>
</dbReference>
<feature type="region of interest" description="Disordered" evidence="7">
    <location>
        <begin position="1965"/>
        <end position="1985"/>
    </location>
</feature>
<dbReference type="Pfam" id="PF01826">
    <property type="entry name" value="TIL"/>
    <property type="match status" value="3"/>
</dbReference>
<feature type="compositionally biased region" description="Low complexity" evidence="7">
    <location>
        <begin position="2888"/>
        <end position="2906"/>
    </location>
</feature>
<dbReference type="PANTHER" id="PTHR11339:SF386">
    <property type="entry name" value="HEMOLECTIN, ISOFORM A"/>
    <property type="match status" value="1"/>
</dbReference>
<dbReference type="Gene3D" id="4.10.400.10">
    <property type="entry name" value="Low-density Lipoprotein Receptor"/>
    <property type="match status" value="7"/>
</dbReference>
<keyword evidence="8" id="KW-0732">Signal</keyword>
<dbReference type="InterPro" id="IPR008979">
    <property type="entry name" value="Galactose-bd-like_sf"/>
</dbReference>
<gene>
    <name evidence="11" type="ORF">XAT740_LOCUS17428</name>
</gene>
<keyword evidence="4" id="KW-0325">Glycoprotein</keyword>
<organism evidence="11 12">
    <name type="scientific">Adineta ricciae</name>
    <name type="common">Rotifer</name>
    <dbReference type="NCBI Taxonomy" id="249248"/>
    <lineage>
        <taxon>Eukaryota</taxon>
        <taxon>Metazoa</taxon>
        <taxon>Spiralia</taxon>
        <taxon>Gnathifera</taxon>
        <taxon>Rotifera</taxon>
        <taxon>Eurotatoria</taxon>
        <taxon>Bdelloidea</taxon>
        <taxon>Adinetida</taxon>
        <taxon>Adinetidae</taxon>
        <taxon>Adineta</taxon>
    </lineage>
</organism>
<feature type="compositionally biased region" description="Polar residues" evidence="7">
    <location>
        <begin position="2559"/>
        <end position="2577"/>
    </location>
</feature>
<dbReference type="Pfam" id="PF00057">
    <property type="entry name" value="Ldl_recept_a"/>
    <property type="match status" value="5"/>
</dbReference>
<feature type="compositionally biased region" description="Basic and acidic residues" evidence="7">
    <location>
        <begin position="2907"/>
        <end position="2916"/>
    </location>
</feature>
<dbReference type="SMART" id="SM00832">
    <property type="entry name" value="C8"/>
    <property type="match status" value="3"/>
</dbReference>
<feature type="disulfide bond" evidence="6">
    <location>
        <begin position="1617"/>
        <end position="1629"/>
    </location>
</feature>
<dbReference type="InterPro" id="IPR001846">
    <property type="entry name" value="VWF_type-D"/>
</dbReference>
<keyword evidence="5" id="KW-0245">EGF-like domain</keyword>
<dbReference type="SMART" id="SM00216">
    <property type="entry name" value="VWD"/>
    <property type="match status" value="3"/>
</dbReference>
<evidence type="ECO:0000256" key="7">
    <source>
        <dbReference type="SAM" id="MobiDB-lite"/>
    </source>
</evidence>
<dbReference type="PROSITE" id="PS50068">
    <property type="entry name" value="LDLRA_2"/>
    <property type="match status" value="8"/>
</dbReference>
<keyword evidence="2" id="KW-0130">Cell adhesion</keyword>
<dbReference type="InterPro" id="IPR014853">
    <property type="entry name" value="VWF/SSPO/ZAN-like_Cys-rich_dom"/>
</dbReference>
<dbReference type="Pfam" id="PF08742">
    <property type="entry name" value="C8"/>
    <property type="match status" value="3"/>
</dbReference>
<dbReference type="InterPro" id="IPR036084">
    <property type="entry name" value="Ser_inhib-like_sf"/>
</dbReference>
<dbReference type="PROSITE" id="PS01186">
    <property type="entry name" value="EGF_2"/>
    <property type="match status" value="1"/>
</dbReference>
<name>A0A814MVE8_ADIRI</name>
<comment type="caution">
    <text evidence="11">The sequence shown here is derived from an EMBL/GenBank/DDBJ whole genome shotgun (WGS) entry which is preliminary data.</text>
</comment>
<dbReference type="Pfam" id="PF20597">
    <property type="entry name" value="pAdhesive_15"/>
    <property type="match status" value="1"/>
</dbReference>
<feature type="signal peptide" evidence="8">
    <location>
        <begin position="1"/>
        <end position="26"/>
    </location>
</feature>